<feature type="signal peptide" evidence="1">
    <location>
        <begin position="1"/>
        <end position="16"/>
    </location>
</feature>
<evidence type="ECO:0008006" key="4">
    <source>
        <dbReference type="Google" id="ProtNLM"/>
    </source>
</evidence>
<feature type="chain" id="PRO_5038803653" description="WSC domain-containing protein" evidence="1">
    <location>
        <begin position="17"/>
        <end position="116"/>
    </location>
</feature>
<proteinExistence type="predicted"/>
<name>A0A9D4ERR8_DREPO</name>
<keyword evidence="3" id="KW-1185">Reference proteome</keyword>
<comment type="caution">
    <text evidence="2">The sequence shown here is derived from an EMBL/GenBank/DDBJ whole genome shotgun (WGS) entry which is preliminary data.</text>
</comment>
<dbReference type="AlphaFoldDB" id="A0A9D4ERR8"/>
<evidence type="ECO:0000313" key="2">
    <source>
        <dbReference type="EMBL" id="KAH3785664.1"/>
    </source>
</evidence>
<sequence length="116" mass="12611">MILYVLIQLWIGAIEGKAYEASAMYQAFSPKVNVISPECFIECGVRNIGLDIAAIIVYDQSCSCQALSFDDFMTNGPIPLGNGNDIGRENEKSGCLPPCGNNFLTCLLLIHISFLS</sequence>
<keyword evidence="1" id="KW-0732">Signal</keyword>
<dbReference type="Proteomes" id="UP000828390">
    <property type="component" value="Unassembled WGS sequence"/>
</dbReference>
<evidence type="ECO:0000256" key="1">
    <source>
        <dbReference type="SAM" id="SignalP"/>
    </source>
</evidence>
<organism evidence="2 3">
    <name type="scientific">Dreissena polymorpha</name>
    <name type="common">Zebra mussel</name>
    <name type="synonym">Mytilus polymorpha</name>
    <dbReference type="NCBI Taxonomy" id="45954"/>
    <lineage>
        <taxon>Eukaryota</taxon>
        <taxon>Metazoa</taxon>
        <taxon>Spiralia</taxon>
        <taxon>Lophotrochozoa</taxon>
        <taxon>Mollusca</taxon>
        <taxon>Bivalvia</taxon>
        <taxon>Autobranchia</taxon>
        <taxon>Heteroconchia</taxon>
        <taxon>Euheterodonta</taxon>
        <taxon>Imparidentia</taxon>
        <taxon>Neoheterodontei</taxon>
        <taxon>Myida</taxon>
        <taxon>Dreissenoidea</taxon>
        <taxon>Dreissenidae</taxon>
        <taxon>Dreissena</taxon>
    </lineage>
</organism>
<accession>A0A9D4ERR8</accession>
<dbReference type="EMBL" id="JAIWYP010000008">
    <property type="protein sequence ID" value="KAH3785664.1"/>
    <property type="molecule type" value="Genomic_DNA"/>
</dbReference>
<protein>
    <recommendedName>
        <fullName evidence="4">WSC domain-containing protein</fullName>
    </recommendedName>
</protein>
<evidence type="ECO:0000313" key="3">
    <source>
        <dbReference type="Proteomes" id="UP000828390"/>
    </source>
</evidence>
<reference evidence="2" key="2">
    <citation type="submission" date="2020-11" db="EMBL/GenBank/DDBJ databases">
        <authorList>
            <person name="McCartney M.A."/>
            <person name="Auch B."/>
            <person name="Kono T."/>
            <person name="Mallez S."/>
            <person name="Becker A."/>
            <person name="Gohl D.M."/>
            <person name="Silverstein K.A.T."/>
            <person name="Koren S."/>
            <person name="Bechman K.B."/>
            <person name="Herman A."/>
            <person name="Abrahante J.E."/>
            <person name="Garbe J."/>
        </authorList>
    </citation>
    <scope>NUCLEOTIDE SEQUENCE</scope>
    <source>
        <strain evidence="2">Duluth1</strain>
        <tissue evidence="2">Whole animal</tissue>
    </source>
</reference>
<gene>
    <name evidence="2" type="ORF">DPMN_163758</name>
</gene>
<reference evidence="2" key="1">
    <citation type="journal article" date="2019" name="bioRxiv">
        <title>The Genome of the Zebra Mussel, Dreissena polymorpha: A Resource for Invasive Species Research.</title>
        <authorList>
            <person name="McCartney M.A."/>
            <person name="Auch B."/>
            <person name="Kono T."/>
            <person name="Mallez S."/>
            <person name="Zhang Y."/>
            <person name="Obille A."/>
            <person name="Becker A."/>
            <person name="Abrahante J.E."/>
            <person name="Garbe J."/>
            <person name="Badalamenti J.P."/>
            <person name="Herman A."/>
            <person name="Mangelson H."/>
            <person name="Liachko I."/>
            <person name="Sullivan S."/>
            <person name="Sone E.D."/>
            <person name="Koren S."/>
            <person name="Silverstein K.A.T."/>
            <person name="Beckman K.B."/>
            <person name="Gohl D.M."/>
        </authorList>
    </citation>
    <scope>NUCLEOTIDE SEQUENCE</scope>
    <source>
        <strain evidence="2">Duluth1</strain>
        <tissue evidence="2">Whole animal</tissue>
    </source>
</reference>